<evidence type="ECO:0000313" key="3">
    <source>
        <dbReference type="Proteomes" id="UP000510821"/>
    </source>
</evidence>
<dbReference type="KEGG" id="flt:Sv326_0616"/>
<protein>
    <submittedName>
        <fullName evidence="2">Uncharacterized protein</fullName>
    </submittedName>
</protein>
<keyword evidence="1" id="KW-1133">Transmembrane helix</keyword>
<dbReference type="EMBL" id="CP058998">
    <property type="protein sequence ID" value="QLJ52791.1"/>
    <property type="molecule type" value="Genomic_DNA"/>
</dbReference>
<dbReference type="AlphaFoldDB" id="A0A7D5XCR3"/>
<feature type="transmembrane region" description="Helical" evidence="1">
    <location>
        <begin position="226"/>
        <end position="249"/>
    </location>
</feature>
<feature type="transmembrane region" description="Helical" evidence="1">
    <location>
        <begin position="83"/>
        <end position="102"/>
    </location>
</feature>
<feature type="transmembrane region" description="Helical" evidence="1">
    <location>
        <begin position="177"/>
        <end position="199"/>
    </location>
</feature>
<proteinExistence type="predicted"/>
<evidence type="ECO:0000256" key="1">
    <source>
        <dbReference type="SAM" id="Phobius"/>
    </source>
</evidence>
<dbReference type="Proteomes" id="UP000510821">
    <property type="component" value="Chromosome"/>
</dbReference>
<keyword evidence="1" id="KW-0472">Membrane</keyword>
<organism evidence="2 3">
    <name type="scientific">Fermentimicrarchaeum limneticum</name>
    <dbReference type="NCBI Taxonomy" id="2795018"/>
    <lineage>
        <taxon>Archaea</taxon>
        <taxon>Candidatus Micrarchaeota</taxon>
        <taxon>Candidatus Fermentimicrarchaeales</taxon>
        <taxon>Candidatus Fermentimicrarchaeaceae</taxon>
        <taxon>Candidatus Fermentimicrarchaeum</taxon>
    </lineage>
</organism>
<gene>
    <name evidence="2" type="ORF">Sv326_0616</name>
</gene>
<feature type="transmembrane region" description="Helical" evidence="1">
    <location>
        <begin position="139"/>
        <end position="156"/>
    </location>
</feature>
<accession>A0A7D5XCR3</accession>
<sequence length="406" mass="45953">MNFAEFLNPTRRKLLIAFIAFLILPNIIFGEHRSCTPWYAPAFDMPQECTTETYTAFVMFYGMAWFSVMIFDFSIFSEMLPSFIIQIIFSYVVACPVVGYFLKPGDSKKKPEKGKSKGKEIKPRKKEIIVKETKKFPEVTGEIIVLFALLFAALYENAYPMLFRSLSDLGEMDGERLIGFGAIILLSIILPIYLIYRIYKKLGGAGFKFGKIFKEKTPEAKSASNFFSGLGMFALFFILLMVVIVIIVAGPDFIKGLFAPKPVEVDGIRFVPADGWTVTKYPDPNILVEVIGPDEGNTQAYFSIEKDFYSDKTFEEAAYILSHNSEGVGETFLSTTDSYVDGKKAKIYYYRTYMEAKGYYAKGKVIVVDSKPGELVSITFVSKEANYYRNEQIADKMIASIDFKTK</sequence>
<keyword evidence="1" id="KW-0812">Transmembrane</keyword>
<evidence type="ECO:0000313" key="2">
    <source>
        <dbReference type="EMBL" id="QLJ52791.1"/>
    </source>
</evidence>
<feature type="transmembrane region" description="Helical" evidence="1">
    <location>
        <begin position="54"/>
        <end position="76"/>
    </location>
</feature>
<name>A0A7D5XCR3_FERL1</name>
<reference evidence="3" key="1">
    <citation type="submission" date="2020-07" db="EMBL/GenBank/DDBJ databases">
        <title>Metabolic diversity and evolutionary history of the archaeal phylum ###Micrarchaeota### uncovered from a freshwater lake metagenome.</title>
        <authorList>
            <person name="Kadnikov V.V."/>
            <person name="Savvichev A.S."/>
            <person name="Mardanov A.V."/>
            <person name="Beletsky A.V."/>
            <person name="Chupakov A.V."/>
            <person name="Kokryatskaya N.M."/>
            <person name="Pimenov N.V."/>
            <person name="Ravin N.V."/>
        </authorList>
    </citation>
    <scope>NUCLEOTIDE SEQUENCE [LARGE SCALE GENOMIC DNA]</scope>
</reference>